<keyword evidence="2 4" id="KW-0547">Nucleotide-binding</keyword>
<evidence type="ECO:0000256" key="2">
    <source>
        <dbReference type="ARBA" id="ARBA00022741"/>
    </source>
</evidence>
<feature type="domain" description="ATP-grasp" evidence="5">
    <location>
        <begin position="155"/>
        <end position="349"/>
    </location>
</feature>
<evidence type="ECO:0000259" key="5">
    <source>
        <dbReference type="PROSITE" id="PS50975"/>
    </source>
</evidence>
<dbReference type="Proteomes" id="UP000831782">
    <property type="component" value="Chromosome"/>
</dbReference>
<keyword evidence="7" id="KW-1185">Reference proteome</keyword>
<keyword evidence="1 6" id="KW-0436">Ligase</keyword>
<evidence type="ECO:0000313" key="6">
    <source>
        <dbReference type="EMBL" id="UOQ49051.1"/>
    </source>
</evidence>
<evidence type="ECO:0000256" key="3">
    <source>
        <dbReference type="ARBA" id="ARBA00022840"/>
    </source>
</evidence>
<organism evidence="6 7">
    <name type="scientific">Gracilibacillus caseinilyticus</name>
    <dbReference type="NCBI Taxonomy" id="2932256"/>
    <lineage>
        <taxon>Bacteria</taxon>
        <taxon>Bacillati</taxon>
        <taxon>Bacillota</taxon>
        <taxon>Bacilli</taxon>
        <taxon>Bacillales</taxon>
        <taxon>Bacillaceae</taxon>
        <taxon>Gracilibacillus</taxon>
    </lineage>
</organism>
<dbReference type="Gene3D" id="3.30.470.20">
    <property type="entry name" value="ATP-grasp fold, B domain"/>
    <property type="match status" value="1"/>
</dbReference>
<dbReference type="InterPro" id="IPR011761">
    <property type="entry name" value="ATP-grasp"/>
</dbReference>
<gene>
    <name evidence="6" type="ORF">MUN88_02615</name>
</gene>
<accession>A0ABY4EYF9</accession>
<dbReference type="GO" id="GO:0016874">
    <property type="term" value="F:ligase activity"/>
    <property type="evidence" value="ECO:0007669"/>
    <property type="project" value="UniProtKB-KW"/>
</dbReference>
<reference evidence="6 7" key="1">
    <citation type="submission" date="2022-04" db="EMBL/GenBank/DDBJ databases">
        <title>Gracilibacillus sp. isolated from saltern.</title>
        <authorList>
            <person name="Won M."/>
            <person name="Lee C.-M."/>
            <person name="Woen H.-Y."/>
            <person name="Kwon S.-W."/>
        </authorList>
    </citation>
    <scope>NUCLEOTIDE SEQUENCE [LARGE SCALE GENOMIC DNA]</scope>
    <source>
        <strain evidence="6 7">SSWR10-1</strain>
    </source>
</reference>
<evidence type="ECO:0000313" key="7">
    <source>
        <dbReference type="Proteomes" id="UP000831782"/>
    </source>
</evidence>
<proteinExistence type="predicted"/>
<dbReference type="SUPFAM" id="SSF56059">
    <property type="entry name" value="Glutathione synthetase ATP-binding domain-like"/>
    <property type="match status" value="1"/>
</dbReference>
<dbReference type="PROSITE" id="PS50975">
    <property type="entry name" value="ATP_GRASP"/>
    <property type="match status" value="1"/>
</dbReference>
<dbReference type="EMBL" id="CP095072">
    <property type="protein sequence ID" value="UOQ49051.1"/>
    <property type="molecule type" value="Genomic_DNA"/>
</dbReference>
<dbReference type="RefSeq" id="WP_244720514.1">
    <property type="nucleotide sequence ID" value="NZ_CP095072.1"/>
</dbReference>
<keyword evidence="3 4" id="KW-0067">ATP-binding</keyword>
<dbReference type="PANTHER" id="PTHR43585">
    <property type="entry name" value="FUMIPYRROLE BIOSYNTHESIS PROTEIN C"/>
    <property type="match status" value="1"/>
</dbReference>
<protein>
    <submittedName>
        <fullName evidence="6">Carboxylate--amine ligase</fullName>
    </submittedName>
</protein>
<dbReference type="InterPro" id="IPR052032">
    <property type="entry name" value="ATP-dep_AA_Ligase"/>
</dbReference>
<sequence>MPFANRHEEQYLFKENDQKDRGEIYNRKTGPIHLDHQKRVKGKKIALIGWGIPSIEAMQRLDRDFIVVSLPEFKTFADKHNIPFVAWDFGKDVPYNDVYKQSEELYQILKDLDVDHTVPIFEETVEWAGALNSRFRNEPRLFDHAILFRDKAMMKRRAHIGGLRVGIFEEAKDKEDVRRFFNRVNGALLRTRGEEPAPIHVKAFNKAGASGHRMIMSEEDIESKLSEENFPSLLESHLQGLEISCEAFIHNGKVQFLNVTEYVVFGYSMMVPPTKEIEKLRPQIRKEVEKIVDVFNIQCGLIHPEFFISDEEELYFGEMAYRIPGGHIFDLMRKTYNFNPYEAHLLCCDPNTTEEEIKDIFPDETEANGHAGSFLVYPKKNHIHQVNMPKELEEHDYFDKHTLFKPAVSKIQSNQEGYGNHLGTIFFYGDDGYQVKQLLSDYVDHHFYM</sequence>
<evidence type="ECO:0000256" key="1">
    <source>
        <dbReference type="ARBA" id="ARBA00022598"/>
    </source>
</evidence>
<dbReference type="Gene3D" id="3.40.50.20">
    <property type="match status" value="1"/>
</dbReference>
<dbReference type="PANTHER" id="PTHR43585:SF2">
    <property type="entry name" value="ATP-GRASP ENZYME FSQD"/>
    <property type="match status" value="1"/>
</dbReference>
<name>A0ABY4EYF9_9BACI</name>
<evidence type="ECO:0000256" key="4">
    <source>
        <dbReference type="PROSITE-ProRule" id="PRU00409"/>
    </source>
</evidence>